<dbReference type="Proteomes" id="UP000315751">
    <property type="component" value="Unassembled WGS sequence"/>
</dbReference>
<feature type="transmembrane region" description="Helical" evidence="1">
    <location>
        <begin position="42"/>
        <end position="61"/>
    </location>
</feature>
<keyword evidence="1" id="KW-0472">Membrane</keyword>
<dbReference type="GO" id="GO:0003677">
    <property type="term" value="F:DNA binding"/>
    <property type="evidence" value="ECO:0007669"/>
    <property type="project" value="InterPro"/>
</dbReference>
<evidence type="ECO:0000259" key="2">
    <source>
        <dbReference type="PROSITE" id="PS50930"/>
    </source>
</evidence>
<dbReference type="Pfam" id="PF04397">
    <property type="entry name" value="LytTR"/>
    <property type="match status" value="1"/>
</dbReference>
<reference evidence="3 4" key="1">
    <citation type="submission" date="2019-06" db="EMBL/GenBank/DDBJ databases">
        <title>Genomic Encyclopedia of Type Strains, Phase IV (KMG-V): Genome sequencing to study the core and pangenomes of soil and plant-associated prokaryotes.</title>
        <authorList>
            <person name="Whitman W."/>
        </authorList>
    </citation>
    <scope>NUCLEOTIDE SEQUENCE [LARGE SCALE GENOMIC DNA]</scope>
    <source>
        <strain evidence="3 4">BR 11622</strain>
    </source>
</reference>
<dbReference type="Gene3D" id="2.40.50.1020">
    <property type="entry name" value="LytTr DNA-binding domain"/>
    <property type="match status" value="1"/>
</dbReference>
<gene>
    <name evidence="3" type="ORF">FBZ90_12018</name>
</gene>
<dbReference type="SMART" id="SM00850">
    <property type="entry name" value="LytTR"/>
    <property type="match status" value="1"/>
</dbReference>
<keyword evidence="1" id="KW-1133">Transmembrane helix</keyword>
<evidence type="ECO:0000256" key="1">
    <source>
        <dbReference type="SAM" id="Phobius"/>
    </source>
</evidence>
<sequence>MAAERGVQQGADAGRAGKRPPGSLAGIVAVDLPDWVRSWGGVVALSLVLAMFGPYGTFLSMDSLSRVAFWCASALGIAAMTRAVHAALRRWSIAAAWPAWQRRGVSALIASLPATLWIILLFSLCAKVPLDALHFWRVWPQVIVTSMVFAVILGRRDPPAPPNVATAPAPVIVVPEPAPDLPALDLAAPDLAGAFLASACPRLSGARLLAVEAEDHYLRVHTDRGSDLVLMRLRDAIADLGEGLGMQVHRSFWVARDAVVAVTVRGQVGQLRLSDGTMVPVSRTALPRLRAAGWLTVAKE</sequence>
<feature type="transmembrane region" description="Helical" evidence="1">
    <location>
        <begin position="136"/>
        <end position="154"/>
    </location>
</feature>
<name>A0A560GNG9_9PROT</name>
<evidence type="ECO:0000313" key="4">
    <source>
        <dbReference type="Proteomes" id="UP000315751"/>
    </source>
</evidence>
<protein>
    <submittedName>
        <fullName evidence="3">LytTR family transcriptional regulator</fullName>
    </submittedName>
</protein>
<feature type="transmembrane region" description="Helical" evidence="1">
    <location>
        <begin position="105"/>
        <end position="124"/>
    </location>
</feature>
<dbReference type="InterPro" id="IPR007492">
    <property type="entry name" value="LytTR_DNA-bd_dom"/>
</dbReference>
<evidence type="ECO:0000313" key="3">
    <source>
        <dbReference type="EMBL" id="TWB35219.1"/>
    </source>
</evidence>
<feature type="domain" description="HTH LytTR-type" evidence="2">
    <location>
        <begin position="206"/>
        <end position="295"/>
    </location>
</feature>
<keyword evidence="1" id="KW-0812">Transmembrane</keyword>
<feature type="transmembrane region" description="Helical" evidence="1">
    <location>
        <begin position="67"/>
        <end position="84"/>
    </location>
</feature>
<dbReference type="PROSITE" id="PS50930">
    <property type="entry name" value="HTH_LYTTR"/>
    <property type="match status" value="1"/>
</dbReference>
<keyword evidence="4" id="KW-1185">Reference proteome</keyword>
<accession>A0A560GNG9</accession>
<dbReference type="AlphaFoldDB" id="A0A560GNG9"/>
<dbReference type="EMBL" id="VITR01000020">
    <property type="protein sequence ID" value="TWB35219.1"/>
    <property type="molecule type" value="Genomic_DNA"/>
</dbReference>
<proteinExistence type="predicted"/>
<comment type="caution">
    <text evidence="3">The sequence shown here is derived from an EMBL/GenBank/DDBJ whole genome shotgun (WGS) entry which is preliminary data.</text>
</comment>
<organism evidence="3 4">
    <name type="scientific">Nitrospirillum amazonense</name>
    <dbReference type="NCBI Taxonomy" id="28077"/>
    <lineage>
        <taxon>Bacteria</taxon>
        <taxon>Pseudomonadati</taxon>
        <taxon>Pseudomonadota</taxon>
        <taxon>Alphaproteobacteria</taxon>
        <taxon>Rhodospirillales</taxon>
        <taxon>Azospirillaceae</taxon>
        <taxon>Nitrospirillum</taxon>
    </lineage>
</organism>